<feature type="compositionally biased region" description="Polar residues" evidence="1">
    <location>
        <begin position="10"/>
        <end position="26"/>
    </location>
</feature>
<dbReference type="EMBL" id="JBFOLJ010000015">
    <property type="protein sequence ID" value="KAL2473188.1"/>
    <property type="molecule type" value="Genomic_DNA"/>
</dbReference>
<reference evidence="3" key="1">
    <citation type="submission" date="2024-07" db="EMBL/GenBank/DDBJ databases">
        <title>Two chromosome-level genome assemblies of Korean endemic species Abeliophyllum distichum and Forsythia ovata (Oleaceae).</title>
        <authorList>
            <person name="Jang H."/>
        </authorList>
    </citation>
    <scope>NUCLEOTIDE SEQUENCE [LARGE SCALE GENOMIC DNA]</scope>
</reference>
<dbReference type="AlphaFoldDB" id="A0ABD1QAF2"/>
<evidence type="ECO:0000256" key="1">
    <source>
        <dbReference type="SAM" id="MobiDB-lite"/>
    </source>
</evidence>
<feature type="region of interest" description="Disordered" evidence="1">
    <location>
        <begin position="1"/>
        <end position="26"/>
    </location>
</feature>
<gene>
    <name evidence="2" type="ORF">Fot_48924</name>
</gene>
<comment type="caution">
    <text evidence="2">The sequence shown here is derived from an EMBL/GenBank/DDBJ whole genome shotgun (WGS) entry which is preliminary data.</text>
</comment>
<sequence>MVGHEAHTISVKNGANESSSKGKTAKQSNIHYAGKGFIQAPQEAQYPVLNLSQGAQYQPCLLAYGVNFVPTYGTSQHLMSMFFPVRQPEEDIFDDLLVIPRFHVTHNQ</sequence>
<accession>A0ABD1QAF2</accession>
<proteinExistence type="predicted"/>
<evidence type="ECO:0000313" key="2">
    <source>
        <dbReference type="EMBL" id="KAL2473188.1"/>
    </source>
</evidence>
<name>A0ABD1QAF2_9LAMI</name>
<keyword evidence="3" id="KW-1185">Reference proteome</keyword>
<evidence type="ECO:0000313" key="3">
    <source>
        <dbReference type="Proteomes" id="UP001604277"/>
    </source>
</evidence>
<protein>
    <submittedName>
        <fullName evidence="2">Uncharacterized protein</fullName>
    </submittedName>
</protein>
<dbReference type="Proteomes" id="UP001604277">
    <property type="component" value="Unassembled WGS sequence"/>
</dbReference>
<organism evidence="2 3">
    <name type="scientific">Forsythia ovata</name>
    <dbReference type="NCBI Taxonomy" id="205694"/>
    <lineage>
        <taxon>Eukaryota</taxon>
        <taxon>Viridiplantae</taxon>
        <taxon>Streptophyta</taxon>
        <taxon>Embryophyta</taxon>
        <taxon>Tracheophyta</taxon>
        <taxon>Spermatophyta</taxon>
        <taxon>Magnoliopsida</taxon>
        <taxon>eudicotyledons</taxon>
        <taxon>Gunneridae</taxon>
        <taxon>Pentapetalae</taxon>
        <taxon>asterids</taxon>
        <taxon>lamiids</taxon>
        <taxon>Lamiales</taxon>
        <taxon>Oleaceae</taxon>
        <taxon>Forsythieae</taxon>
        <taxon>Forsythia</taxon>
    </lineage>
</organism>